<dbReference type="Gene3D" id="3.30.300.30">
    <property type="match status" value="1"/>
</dbReference>
<keyword evidence="2" id="KW-0596">Phosphopantetheine</keyword>
<dbReference type="PANTHER" id="PTHR24096:SF149">
    <property type="entry name" value="AMP-BINDING DOMAIN-CONTAINING PROTEIN-RELATED"/>
    <property type="match status" value="1"/>
</dbReference>
<dbReference type="InterPro" id="IPR036736">
    <property type="entry name" value="ACP-like_sf"/>
</dbReference>
<evidence type="ECO:0000256" key="3">
    <source>
        <dbReference type="ARBA" id="ARBA00022553"/>
    </source>
</evidence>
<keyword evidence="3" id="KW-0597">Phosphoprotein</keyword>
<dbReference type="GO" id="GO:0016746">
    <property type="term" value="F:acyltransferase activity"/>
    <property type="evidence" value="ECO:0007669"/>
    <property type="project" value="InterPro"/>
</dbReference>
<dbReference type="Pfam" id="PF00501">
    <property type="entry name" value="AMP-binding"/>
    <property type="match status" value="1"/>
</dbReference>
<dbReference type="GO" id="GO:0016405">
    <property type="term" value="F:CoA-ligase activity"/>
    <property type="evidence" value="ECO:0007669"/>
    <property type="project" value="TreeGrafter"/>
</dbReference>
<keyword evidence="7" id="KW-1185">Reference proteome</keyword>
<dbReference type="AlphaFoldDB" id="A0AAE3SHI9"/>
<dbReference type="CDD" id="cd07989">
    <property type="entry name" value="LPLAT_AGPAT-like"/>
    <property type="match status" value="1"/>
</dbReference>
<gene>
    <name evidence="6" type="ORF">OM075_22835</name>
</gene>
<keyword evidence="4" id="KW-0436">Ligase</keyword>
<dbReference type="SUPFAM" id="SSF69593">
    <property type="entry name" value="Glycerol-3-phosphate (1)-acyltransferase"/>
    <property type="match status" value="1"/>
</dbReference>
<dbReference type="InterPro" id="IPR006162">
    <property type="entry name" value="Ppantetheine_attach_site"/>
</dbReference>
<dbReference type="EMBL" id="JAPDPJ010000099">
    <property type="protein sequence ID" value="MCW3789317.1"/>
    <property type="molecule type" value="Genomic_DNA"/>
</dbReference>
<dbReference type="SMART" id="SM00563">
    <property type="entry name" value="PlsC"/>
    <property type="match status" value="1"/>
</dbReference>
<comment type="caution">
    <text evidence="6">The sequence shown here is derived from an EMBL/GenBank/DDBJ whole genome shotgun (WGS) entry which is preliminary data.</text>
</comment>
<dbReference type="Pfam" id="PF00550">
    <property type="entry name" value="PP-binding"/>
    <property type="match status" value="1"/>
</dbReference>
<evidence type="ECO:0000313" key="6">
    <source>
        <dbReference type="EMBL" id="MCW3789317.1"/>
    </source>
</evidence>
<dbReference type="SUPFAM" id="SSF47336">
    <property type="entry name" value="ACP-like"/>
    <property type="match status" value="1"/>
</dbReference>
<proteinExistence type="inferred from homology"/>
<dbReference type="SUPFAM" id="SSF56801">
    <property type="entry name" value="Acetyl-CoA synthetase-like"/>
    <property type="match status" value="1"/>
</dbReference>
<dbReference type="RefSeq" id="WP_301192872.1">
    <property type="nucleotide sequence ID" value="NZ_JAPDPJ010000099.1"/>
</dbReference>
<dbReference type="Pfam" id="PF01553">
    <property type="entry name" value="Acyltransferase"/>
    <property type="match status" value="1"/>
</dbReference>
<name>A0AAE3SHI9_9BACT</name>
<protein>
    <submittedName>
        <fullName evidence="6">AMP-binding protein</fullName>
    </submittedName>
</protein>
<dbReference type="PANTHER" id="PTHR24096">
    <property type="entry name" value="LONG-CHAIN-FATTY-ACID--COA LIGASE"/>
    <property type="match status" value="1"/>
</dbReference>
<evidence type="ECO:0000313" key="7">
    <source>
        <dbReference type="Proteomes" id="UP001209229"/>
    </source>
</evidence>
<accession>A0AAE3SHI9</accession>
<organism evidence="6 7">
    <name type="scientific">Plebeiibacterium sediminum</name>
    <dbReference type="NCBI Taxonomy" id="2992112"/>
    <lineage>
        <taxon>Bacteria</taxon>
        <taxon>Pseudomonadati</taxon>
        <taxon>Bacteroidota</taxon>
        <taxon>Bacteroidia</taxon>
        <taxon>Marinilabiliales</taxon>
        <taxon>Marinilabiliaceae</taxon>
        <taxon>Plebeiibacterium</taxon>
    </lineage>
</organism>
<dbReference type="PROSITE" id="PS00012">
    <property type="entry name" value="PHOSPHOPANTETHEINE"/>
    <property type="match status" value="1"/>
</dbReference>
<evidence type="ECO:0000256" key="1">
    <source>
        <dbReference type="ARBA" id="ARBA00006432"/>
    </source>
</evidence>
<dbReference type="InterPro" id="IPR042099">
    <property type="entry name" value="ANL_N_sf"/>
</dbReference>
<evidence type="ECO:0000256" key="2">
    <source>
        <dbReference type="ARBA" id="ARBA00022450"/>
    </source>
</evidence>
<dbReference type="Gene3D" id="1.10.1200.10">
    <property type="entry name" value="ACP-like"/>
    <property type="match status" value="1"/>
</dbReference>
<dbReference type="InterPro" id="IPR000873">
    <property type="entry name" value="AMP-dep_synth/lig_dom"/>
</dbReference>
<evidence type="ECO:0000256" key="4">
    <source>
        <dbReference type="ARBA" id="ARBA00022598"/>
    </source>
</evidence>
<sequence>MKEKHPIVKAIAQFIFLLGRIILSVRYKVRLERLNDIDVNKPILFLPNHQAVVDPMLLVSYLYPHKNIVPMITSSYYDLPVIKLFFKNWGAVRISDLESGSRNTNVLNEITESAITAFKHKKSIVIYPSGQIASQGYERILNKKGAYEIVKQIPADVQIIGVRINGLWGSQWSKAWKGQSPNFGINLLKGFFYTLCNIFILMPKRKVSIYFEDITQSAIDFSKSDKQTFNQFLERFYNAKGEEQATFIKHYFFSPALKRELPEKLKSQSTPYNQIQTKQSFPQAIIKDVNFILKKHFPVNTEDITPQTHLINDLGADSINLVEIIKDIEAFFNVETQTDIAGIKTIGHLYLLANGDLQSKIPLPSCSFSRNNPFNDYIKINTVQNIPALFINKFTKNTHIPFSYDTMLGETNRKDFLLKVCVVSEIIKKKCKDNHIGIMLPALQSTSLLIMASYFAGKVPVMLNWTVGQSILDHCINKSAVNYIFTATSFIDKIKDQISPETTKKLVFLDKEIPQTSILTKLRGAIKSKLPKYFYNFDRIDDTAVILFTSGSENLPKAVELTHDNIIYDLKGTLELVDLERNRVLMAFLPPFHSFGFSVLSILPLITGTRTVYSPDPTDGRTLVKVIKHTSASIIVAAPSFLKIILNNAVKEDLSHIKYVVSGAEALTPDLLDYFKRMMPQAYLLEGYGITECAPVLSLNPLQQQKAGSVGKIIKGVDCKIIDLENNHPINNNQTGMICFKGKNIFRGYSDPAIPSPFIEINNETYYKTGDLGYIDEDNFLYITGRLKRFIKIGGEMISLPFIEGILEEGFGSNEEKILAVEGNDKVQPPQIVLFTKKPITLNEANEHLRLNKAPSIGKITRIELIEEIPLLGTGKVDYKLLKEKTQ</sequence>
<feature type="domain" description="Phospholipid/glycerol acyltransferase" evidence="5">
    <location>
        <begin position="43"/>
        <end position="167"/>
    </location>
</feature>
<dbReference type="InterPro" id="IPR045851">
    <property type="entry name" value="AMP-bd_C_sf"/>
</dbReference>
<evidence type="ECO:0000259" key="5">
    <source>
        <dbReference type="SMART" id="SM00563"/>
    </source>
</evidence>
<dbReference type="InterPro" id="IPR002123">
    <property type="entry name" value="Plipid/glycerol_acylTrfase"/>
</dbReference>
<comment type="similarity">
    <text evidence="1">Belongs to the ATP-dependent AMP-binding enzyme family.</text>
</comment>
<reference evidence="6" key="1">
    <citation type="submission" date="2022-10" db="EMBL/GenBank/DDBJ databases">
        <authorList>
            <person name="Yu W.X."/>
        </authorList>
    </citation>
    <scope>NUCLEOTIDE SEQUENCE</scope>
    <source>
        <strain evidence="6">AAT</strain>
    </source>
</reference>
<dbReference type="InterPro" id="IPR009081">
    <property type="entry name" value="PP-bd_ACP"/>
</dbReference>
<dbReference type="Proteomes" id="UP001209229">
    <property type="component" value="Unassembled WGS sequence"/>
</dbReference>
<dbReference type="Gene3D" id="3.40.50.12780">
    <property type="entry name" value="N-terminal domain of ligase-like"/>
    <property type="match status" value="1"/>
</dbReference>